<evidence type="ECO:0000313" key="2">
    <source>
        <dbReference type="EMBL" id="KAF2657398.1"/>
    </source>
</evidence>
<proteinExistence type="predicted"/>
<dbReference type="Proteomes" id="UP000799324">
    <property type="component" value="Unassembled WGS sequence"/>
</dbReference>
<reference evidence="2" key="1">
    <citation type="journal article" date="2020" name="Stud. Mycol.">
        <title>101 Dothideomycetes genomes: a test case for predicting lifestyles and emergence of pathogens.</title>
        <authorList>
            <person name="Haridas S."/>
            <person name="Albert R."/>
            <person name="Binder M."/>
            <person name="Bloem J."/>
            <person name="Labutti K."/>
            <person name="Salamov A."/>
            <person name="Andreopoulos B."/>
            <person name="Baker S."/>
            <person name="Barry K."/>
            <person name="Bills G."/>
            <person name="Bluhm B."/>
            <person name="Cannon C."/>
            <person name="Castanera R."/>
            <person name="Culley D."/>
            <person name="Daum C."/>
            <person name="Ezra D."/>
            <person name="Gonzalez J."/>
            <person name="Henrissat B."/>
            <person name="Kuo A."/>
            <person name="Liang C."/>
            <person name="Lipzen A."/>
            <person name="Lutzoni F."/>
            <person name="Magnuson J."/>
            <person name="Mondo S."/>
            <person name="Nolan M."/>
            <person name="Ohm R."/>
            <person name="Pangilinan J."/>
            <person name="Park H.-J."/>
            <person name="Ramirez L."/>
            <person name="Alfaro M."/>
            <person name="Sun H."/>
            <person name="Tritt A."/>
            <person name="Yoshinaga Y."/>
            <person name="Zwiers L.-H."/>
            <person name="Turgeon B."/>
            <person name="Goodwin S."/>
            <person name="Spatafora J."/>
            <person name="Crous P."/>
            <person name="Grigoriev I."/>
        </authorList>
    </citation>
    <scope>NUCLEOTIDE SEQUENCE</scope>
    <source>
        <strain evidence="2">CBS 122681</strain>
    </source>
</reference>
<feature type="compositionally biased region" description="Polar residues" evidence="1">
    <location>
        <begin position="1"/>
        <end position="10"/>
    </location>
</feature>
<feature type="region of interest" description="Disordered" evidence="1">
    <location>
        <begin position="1"/>
        <end position="45"/>
    </location>
</feature>
<dbReference type="EMBL" id="MU004325">
    <property type="protein sequence ID" value="KAF2657398.1"/>
    <property type="molecule type" value="Genomic_DNA"/>
</dbReference>
<feature type="compositionally biased region" description="Basic and acidic residues" evidence="1">
    <location>
        <begin position="33"/>
        <end position="45"/>
    </location>
</feature>
<gene>
    <name evidence="2" type="ORF">K491DRAFT_326149</name>
</gene>
<name>A0A6A6TEG1_9PLEO</name>
<keyword evidence="3" id="KW-1185">Reference proteome</keyword>
<sequence length="170" mass="19645">MQEGRSTCSGQEIKVGDSRGLSTDKSNQKIRMLGHDPRQVPPSKRKELGPCYSIWDVESLLRHNGVNDWPFLNHTLDWERHRLRLEGNCVPPPPLELARRGGELDLRRFMTRMTRQPMARSKEETEVLLNEAVWMSCVPSAQFRRFTSLDSNGHRLGRSHIPVSCSRNWN</sequence>
<dbReference type="AlphaFoldDB" id="A0A6A6TEG1"/>
<organism evidence="2 3">
    <name type="scientific">Lophiostoma macrostomum CBS 122681</name>
    <dbReference type="NCBI Taxonomy" id="1314788"/>
    <lineage>
        <taxon>Eukaryota</taxon>
        <taxon>Fungi</taxon>
        <taxon>Dikarya</taxon>
        <taxon>Ascomycota</taxon>
        <taxon>Pezizomycotina</taxon>
        <taxon>Dothideomycetes</taxon>
        <taxon>Pleosporomycetidae</taxon>
        <taxon>Pleosporales</taxon>
        <taxon>Lophiostomataceae</taxon>
        <taxon>Lophiostoma</taxon>
    </lineage>
</organism>
<evidence type="ECO:0000256" key="1">
    <source>
        <dbReference type="SAM" id="MobiDB-lite"/>
    </source>
</evidence>
<accession>A0A6A6TEG1</accession>
<protein>
    <submittedName>
        <fullName evidence="2">Uncharacterized protein</fullName>
    </submittedName>
</protein>
<evidence type="ECO:0000313" key="3">
    <source>
        <dbReference type="Proteomes" id="UP000799324"/>
    </source>
</evidence>